<reference evidence="13" key="1">
    <citation type="journal article" date="2019" name="Int. J. Syst. Evol. Microbiol.">
        <title>The Global Catalogue of Microorganisms (GCM) 10K type strain sequencing project: providing services to taxonomists for standard genome sequencing and annotation.</title>
        <authorList>
            <consortium name="The Broad Institute Genomics Platform"/>
            <consortium name="The Broad Institute Genome Sequencing Center for Infectious Disease"/>
            <person name="Wu L."/>
            <person name="Ma J."/>
        </authorList>
    </citation>
    <scope>NUCLEOTIDE SEQUENCE [LARGE SCALE GENOMIC DNA]</scope>
    <source>
        <strain evidence="13">JCM 31920</strain>
    </source>
</reference>
<dbReference type="RefSeq" id="WP_345028052.1">
    <property type="nucleotide sequence ID" value="NZ_BAABEY010000018.1"/>
</dbReference>
<accession>A0ABP8LV52</accession>
<dbReference type="PANTHER" id="PTHR30040:SF2">
    <property type="entry name" value="FAD:PROTEIN FMN TRANSFERASE"/>
    <property type="match status" value="1"/>
</dbReference>
<name>A0ABP8LV52_9BACT</name>
<evidence type="ECO:0000313" key="13">
    <source>
        <dbReference type="Proteomes" id="UP001501508"/>
    </source>
</evidence>
<keyword evidence="6 11" id="KW-0479">Metal-binding</keyword>
<evidence type="ECO:0000313" key="12">
    <source>
        <dbReference type="EMBL" id="GAA4437752.1"/>
    </source>
</evidence>
<comment type="similarity">
    <text evidence="11">Belongs to the ApbE family.</text>
</comment>
<evidence type="ECO:0000256" key="5">
    <source>
        <dbReference type="ARBA" id="ARBA00022679"/>
    </source>
</evidence>
<dbReference type="Proteomes" id="UP001501508">
    <property type="component" value="Unassembled WGS sequence"/>
</dbReference>
<dbReference type="EC" id="2.7.1.180" evidence="2 11"/>
<dbReference type="SUPFAM" id="SSF143631">
    <property type="entry name" value="ApbE-like"/>
    <property type="match status" value="1"/>
</dbReference>
<evidence type="ECO:0000256" key="3">
    <source>
        <dbReference type="ARBA" id="ARBA00016337"/>
    </source>
</evidence>
<evidence type="ECO:0000256" key="11">
    <source>
        <dbReference type="PIRNR" id="PIRNR006268"/>
    </source>
</evidence>
<evidence type="ECO:0000256" key="9">
    <source>
        <dbReference type="ARBA" id="ARBA00031306"/>
    </source>
</evidence>
<dbReference type="EMBL" id="BAABEY010000018">
    <property type="protein sequence ID" value="GAA4437752.1"/>
    <property type="molecule type" value="Genomic_DNA"/>
</dbReference>
<dbReference type="PANTHER" id="PTHR30040">
    <property type="entry name" value="THIAMINE BIOSYNTHESIS LIPOPROTEIN APBE"/>
    <property type="match status" value="1"/>
</dbReference>
<evidence type="ECO:0000256" key="2">
    <source>
        <dbReference type="ARBA" id="ARBA00011955"/>
    </source>
</evidence>
<evidence type="ECO:0000256" key="7">
    <source>
        <dbReference type="ARBA" id="ARBA00022827"/>
    </source>
</evidence>
<keyword evidence="7 11" id="KW-0274">FAD</keyword>
<dbReference type="InterPro" id="IPR003374">
    <property type="entry name" value="ApbE-like_sf"/>
</dbReference>
<dbReference type="Gene3D" id="3.10.520.10">
    <property type="entry name" value="ApbE-like domains"/>
    <property type="match status" value="1"/>
</dbReference>
<organism evidence="12 13">
    <name type="scientific">Ravibacter arvi</name>
    <dbReference type="NCBI Taxonomy" id="2051041"/>
    <lineage>
        <taxon>Bacteria</taxon>
        <taxon>Pseudomonadati</taxon>
        <taxon>Bacteroidota</taxon>
        <taxon>Cytophagia</taxon>
        <taxon>Cytophagales</taxon>
        <taxon>Spirosomataceae</taxon>
        <taxon>Ravibacter</taxon>
    </lineage>
</organism>
<comment type="cofactor">
    <cofactor evidence="1">
        <name>Mg(2+)</name>
        <dbReference type="ChEBI" id="CHEBI:18420"/>
    </cofactor>
</comment>
<dbReference type="PIRSF" id="PIRSF006268">
    <property type="entry name" value="ApbE"/>
    <property type="match status" value="1"/>
</dbReference>
<evidence type="ECO:0000256" key="8">
    <source>
        <dbReference type="ARBA" id="ARBA00022842"/>
    </source>
</evidence>
<comment type="caution">
    <text evidence="12">The sequence shown here is derived from an EMBL/GenBank/DDBJ whole genome shotgun (WGS) entry which is preliminary data.</text>
</comment>
<evidence type="ECO:0000256" key="6">
    <source>
        <dbReference type="ARBA" id="ARBA00022723"/>
    </source>
</evidence>
<keyword evidence="5 11" id="KW-0808">Transferase</keyword>
<protein>
    <recommendedName>
        <fullName evidence="3 11">FAD:protein FMN transferase</fullName>
        <ecNumber evidence="2 11">2.7.1.180</ecNumber>
    </recommendedName>
    <alternativeName>
        <fullName evidence="9 11">Flavin transferase</fullName>
    </alternativeName>
</protein>
<evidence type="ECO:0000256" key="10">
    <source>
        <dbReference type="ARBA" id="ARBA00048540"/>
    </source>
</evidence>
<sequence length="297" mass="32569">MGSQFRLVFYAASDSLAQAAARKVFNHLEYLNVVMSDYLDGSELNRLCALSGNGYWVRTSPVLFSVLDSARNISGQTDGIFDVTIGAVTQVWRKASRQGRFPERTAIRRAVRRTGYRWLEIDRDHHLVRLKKSGMRLDLGGIGKGFAADEGIRILKEMNIGAAMVDAGGDLALSGPPPGEKGWKISVSSGTDASDDEVLLLADCGVATSGATYRYIMHKGKKYSHIMDPRTGIGLTRAIRATVIAPNGTRADAMSKLVSVLSIKKSRKILAHFPDVKVKLQETDLKTGKISNWQNRE</sequence>
<comment type="catalytic activity">
    <reaction evidence="10 11">
        <text>L-threonyl-[protein] + FAD = FMN-L-threonyl-[protein] + AMP + H(+)</text>
        <dbReference type="Rhea" id="RHEA:36847"/>
        <dbReference type="Rhea" id="RHEA-COMP:11060"/>
        <dbReference type="Rhea" id="RHEA-COMP:11061"/>
        <dbReference type="ChEBI" id="CHEBI:15378"/>
        <dbReference type="ChEBI" id="CHEBI:30013"/>
        <dbReference type="ChEBI" id="CHEBI:57692"/>
        <dbReference type="ChEBI" id="CHEBI:74257"/>
        <dbReference type="ChEBI" id="CHEBI:456215"/>
        <dbReference type="EC" id="2.7.1.180"/>
    </reaction>
</comment>
<keyword evidence="8 11" id="KW-0460">Magnesium</keyword>
<gene>
    <name evidence="12" type="ORF">GCM10023091_17390</name>
</gene>
<dbReference type="InterPro" id="IPR024932">
    <property type="entry name" value="ApbE"/>
</dbReference>
<evidence type="ECO:0000256" key="4">
    <source>
        <dbReference type="ARBA" id="ARBA00022630"/>
    </source>
</evidence>
<evidence type="ECO:0000256" key="1">
    <source>
        <dbReference type="ARBA" id="ARBA00001946"/>
    </source>
</evidence>
<proteinExistence type="inferred from homology"/>
<keyword evidence="4 11" id="KW-0285">Flavoprotein</keyword>
<dbReference type="Pfam" id="PF02424">
    <property type="entry name" value="ApbE"/>
    <property type="match status" value="1"/>
</dbReference>
<keyword evidence="13" id="KW-1185">Reference proteome</keyword>